<dbReference type="InterPro" id="IPR033121">
    <property type="entry name" value="PEPTIDASE_A1"/>
</dbReference>
<dbReference type="InterPro" id="IPR021109">
    <property type="entry name" value="Peptidase_aspartic_dom_sf"/>
</dbReference>
<dbReference type="Gene3D" id="2.40.70.10">
    <property type="entry name" value="Acid Proteases"/>
    <property type="match status" value="2"/>
</dbReference>
<dbReference type="PANTHER" id="PTHR47966">
    <property type="entry name" value="BETA-SITE APP-CLEAVING ENZYME, ISOFORM A-RELATED"/>
    <property type="match status" value="1"/>
</dbReference>
<keyword evidence="3" id="KW-1015">Disulfide bond</keyword>
<sequence length="370" mass="40823">MLTFFLSSASSKAITMPLKKHDVSFEQVRRTIDRYRKLNRVDGGSSVPLHDFSDAQYYTEITIGTPAQKFKVCPDTGSSNLWVPSKKCNSIACWLHTRYDSSKSSTYTADGREVDIQYGSGSCKGFASQDEVQIAGITDKMTFAEMKEEGSISFIAAKFDGILGLAFQNISVQGIPPPLQILYEHGEIEDYTVAFKLGRTSGEDGEMTIGGYNPDAFSGEITWFNVAKELWWYFEFDDVLVNDVSAGVCPAGGKCAAILDTGTSMLIGPVSAMDVIMKNIDIDARCQNLDQNPTVTFVINGVKFPLTPEDYVMRVNAGSYDQCLPGMMGADLVPFFILGDTFLRKYYSIYDMNYVNGVANPRLGLALAKW</sequence>
<accession>A0A2L1DGM7</accession>
<dbReference type="GO" id="GO:0006508">
    <property type="term" value="P:proteolysis"/>
    <property type="evidence" value="ECO:0007669"/>
    <property type="project" value="UniProtKB-KW"/>
</dbReference>
<feature type="domain" description="Peptidase A1" evidence="5">
    <location>
        <begin position="57"/>
        <end position="366"/>
    </location>
</feature>
<evidence type="ECO:0000256" key="4">
    <source>
        <dbReference type="RuleBase" id="RU000454"/>
    </source>
</evidence>
<keyword evidence="4" id="KW-0064">Aspartyl protease</keyword>
<dbReference type="SUPFAM" id="SSF50630">
    <property type="entry name" value="Acid proteases"/>
    <property type="match status" value="1"/>
</dbReference>
<keyword evidence="4" id="KW-0378">Hydrolase</keyword>
<evidence type="ECO:0000259" key="5">
    <source>
        <dbReference type="PROSITE" id="PS51767"/>
    </source>
</evidence>
<comment type="similarity">
    <text evidence="1 4">Belongs to the peptidase A1 family.</text>
</comment>
<reference evidence="6" key="1">
    <citation type="journal article" date="2018" name="Int. J. Biochem. Cell Biol.">
        <title>Trichomonas vaginalis cathepsin D-like aspartic proteinase (Tv-CatD) is positively regulated by glucose and degrades human hemoglobin.</title>
        <authorList>
            <person name="Mancilla-Olea M.I."/>
            <person name="Ortega-Lopez J."/>
            <person name="Figueroa-Angulo E.E."/>
            <person name="Avila-Gonzalez L."/>
            <person name="Cardenas-Guerra R.E."/>
            <person name="Miranda-Ozuna J.F.T."/>
            <person name="Gonzalez-Robles A."/>
            <person name="Hernandez-Garcia M.S."/>
            <person name="Sanchez-Ayala L."/>
            <person name="Arroyo R."/>
        </authorList>
    </citation>
    <scope>NUCLEOTIDE SEQUENCE</scope>
    <source>
        <strain evidence="6">CNCD188</strain>
    </source>
</reference>
<dbReference type="VEuPathDB" id="TrichDB:TVAGG3_0615110"/>
<evidence type="ECO:0000256" key="2">
    <source>
        <dbReference type="PIRSR" id="PIRSR601461-1"/>
    </source>
</evidence>
<dbReference type="PROSITE" id="PS00141">
    <property type="entry name" value="ASP_PROTEASE"/>
    <property type="match status" value="1"/>
</dbReference>
<dbReference type="PRINTS" id="PR00792">
    <property type="entry name" value="PEPSIN"/>
</dbReference>
<keyword evidence="4" id="KW-0645">Protease</keyword>
<feature type="disulfide bond" evidence="3">
    <location>
        <begin position="88"/>
        <end position="93"/>
    </location>
</feature>
<dbReference type="FunFam" id="2.40.70.10:FF:000428">
    <property type="match status" value="1"/>
</dbReference>
<evidence type="ECO:0000313" key="6">
    <source>
        <dbReference type="EMBL" id="AVC70698.1"/>
    </source>
</evidence>
<feature type="active site" evidence="2">
    <location>
        <position position="75"/>
    </location>
</feature>
<feature type="active site" evidence="2">
    <location>
        <position position="260"/>
    </location>
</feature>
<dbReference type="InterPro" id="IPR001461">
    <property type="entry name" value="Aspartic_peptidase_A1"/>
</dbReference>
<dbReference type="Pfam" id="PF00026">
    <property type="entry name" value="Asp"/>
    <property type="match status" value="1"/>
</dbReference>
<dbReference type="AlphaFoldDB" id="A0A2L1DGM7"/>
<dbReference type="GO" id="GO:0004190">
    <property type="term" value="F:aspartic-type endopeptidase activity"/>
    <property type="evidence" value="ECO:0007669"/>
    <property type="project" value="UniProtKB-KW"/>
</dbReference>
<organism evidence="6">
    <name type="scientific">Trichomonas vaginalis</name>
    <dbReference type="NCBI Taxonomy" id="5722"/>
    <lineage>
        <taxon>Eukaryota</taxon>
        <taxon>Metamonada</taxon>
        <taxon>Parabasalia</taxon>
        <taxon>Trichomonadida</taxon>
        <taxon>Trichomonadidae</taxon>
        <taxon>Trichomonas</taxon>
    </lineage>
</organism>
<dbReference type="PANTHER" id="PTHR47966:SF51">
    <property type="entry name" value="BETA-SITE APP-CLEAVING ENZYME, ISOFORM A-RELATED"/>
    <property type="match status" value="1"/>
</dbReference>
<protein>
    <submittedName>
        <fullName evidence="6">Cathepsin D-like aspartic proteinase</fullName>
    </submittedName>
</protein>
<dbReference type="InterPro" id="IPR001969">
    <property type="entry name" value="Aspartic_peptidase_AS"/>
</dbReference>
<evidence type="ECO:0000256" key="1">
    <source>
        <dbReference type="ARBA" id="ARBA00007447"/>
    </source>
</evidence>
<dbReference type="PROSITE" id="PS51767">
    <property type="entry name" value="PEPTIDASE_A1"/>
    <property type="match status" value="1"/>
</dbReference>
<proteinExistence type="evidence at transcript level"/>
<feature type="disulfide bond" evidence="3">
    <location>
        <begin position="249"/>
        <end position="255"/>
    </location>
</feature>
<name>A0A2L1DGM7_TRIVA</name>
<dbReference type="OMA" id="KYDHDAS"/>
<dbReference type="SMR" id="A0A2L1DGM7"/>
<evidence type="ECO:0000256" key="3">
    <source>
        <dbReference type="PIRSR" id="PIRSR601461-2"/>
    </source>
</evidence>
<dbReference type="EMBL" id="MF402946">
    <property type="protein sequence ID" value="AVC70698.1"/>
    <property type="molecule type" value="mRNA"/>
</dbReference>